<evidence type="ECO:0000313" key="1">
    <source>
        <dbReference type="EMBL" id="KAJ1935837.1"/>
    </source>
</evidence>
<protein>
    <submittedName>
        <fullName evidence="1">Uncharacterized protein</fullName>
    </submittedName>
</protein>
<feature type="non-terminal residue" evidence="1">
    <location>
        <position position="146"/>
    </location>
</feature>
<reference evidence="1" key="1">
    <citation type="submission" date="2022-07" db="EMBL/GenBank/DDBJ databases">
        <title>Phylogenomic reconstructions and comparative analyses of Kickxellomycotina fungi.</title>
        <authorList>
            <person name="Reynolds N.K."/>
            <person name="Stajich J.E."/>
            <person name="Barry K."/>
            <person name="Grigoriev I.V."/>
            <person name="Crous P."/>
            <person name="Smith M.E."/>
        </authorList>
    </citation>
    <scope>NUCLEOTIDE SEQUENCE</scope>
    <source>
        <strain evidence="1">NRRL 5244</strain>
    </source>
</reference>
<comment type="caution">
    <text evidence="1">The sequence shown here is derived from an EMBL/GenBank/DDBJ whole genome shotgun (WGS) entry which is preliminary data.</text>
</comment>
<proteinExistence type="predicted"/>
<evidence type="ECO:0000313" key="2">
    <source>
        <dbReference type="Proteomes" id="UP001150603"/>
    </source>
</evidence>
<gene>
    <name evidence="1" type="ORF">FBU59_005256</name>
</gene>
<accession>A0ACC1J3A5</accession>
<keyword evidence="2" id="KW-1185">Reference proteome</keyword>
<sequence>MNPYNSTDPYGTMGAMSDSELTQNSQLSEGLADRRILVMGMPRSGKTCIMQLIFEDKNPYALMDQLIPPTMVRTAYDMISGITVYDFPGIEDLAEVGGPDPSIFMGENTSLVYVIDAQNEAGKSLTELMALIRVALAANPQLPVHV</sequence>
<dbReference type="EMBL" id="JANBPW010004101">
    <property type="protein sequence ID" value="KAJ1935837.1"/>
    <property type="molecule type" value="Genomic_DNA"/>
</dbReference>
<name>A0ACC1J3A5_9FUNG</name>
<organism evidence="1 2">
    <name type="scientific">Linderina macrospora</name>
    <dbReference type="NCBI Taxonomy" id="4868"/>
    <lineage>
        <taxon>Eukaryota</taxon>
        <taxon>Fungi</taxon>
        <taxon>Fungi incertae sedis</taxon>
        <taxon>Zoopagomycota</taxon>
        <taxon>Kickxellomycotina</taxon>
        <taxon>Kickxellomycetes</taxon>
        <taxon>Kickxellales</taxon>
        <taxon>Kickxellaceae</taxon>
        <taxon>Linderina</taxon>
    </lineage>
</organism>
<dbReference type="Proteomes" id="UP001150603">
    <property type="component" value="Unassembled WGS sequence"/>
</dbReference>